<dbReference type="Pfam" id="PF12697">
    <property type="entry name" value="Abhydrolase_6"/>
    <property type="match status" value="1"/>
</dbReference>
<dbReference type="InterPro" id="IPR000073">
    <property type="entry name" value="AB_hydrolase_1"/>
</dbReference>
<feature type="domain" description="AB hydrolase-1" evidence="2">
    <location>
        <begin position="56"/>
        <end position="366"/>
    </location>
</feature>
<sequence>MSRFNITEHVVDGAYIREYPRGMRTSQEAVPKIHVNEYTPKDNPSPQPGDITIIGAHANGFPKELYEPLWDELLAVSAARGFRIRSILIADAAWQGRSGILNEDIVGNEPGWFDYTRDMLQVINTLRPPRPLVGVGHSFGGNAMVNLALMNPRLLSTIVLLDPVISRWSSNATGSVAASPAASSAYRRDVWPSREDAAAAFARSPFFSSWDPRVLDAWVRHGLRDTPTPLHPDPGAVTLTTTRHQEVFTYFRPSWPAYDAKGENVLRPDLVPDLDSALSERFYTFPVYRSEGAATTERLPHVRPGVMYIFGADSDLSTPDLREEKMRTTGAGVGGSGGRAAGRVEEVTMEKRGHLVPMEAPAACAEEAARWIGQELSHWRREEAEYQEWRALPEVEKTTITDEWRERLGRPERPAKAAKAEAKAKI</sequence>
<evidence type="ECO:0000256" key="1">
    <source>
        <dbReference type="SAM" id="MobiDB-lite"/>
    </source>
</evidence>
<protein>
    <submittedName>
        <fullName evidence="3">Alpha/beta hydrolase family-domain-containing protein</fullName>
    </submittedName>
</protein>
<evidence type="ECO:0000313" key="4">
    <source>
        <dbReference type="Proteomes" id="UP000813385"/>
    </source>
</evidence>
<dbReference type="InterPro" id="IPR029058">
    <property type="entry name" value="AB_hydrolase_fold"/>
</dbReference>
<organism evidence="3 4">
    <name type="scientific">Plectosphaerella cucumerina</name>
    <dbReference type="NCBI Taxonomy" id="40658"/>
    <lineage>
        <taxon>Eukaryota</taxon>
        <taxon>Fungi</taxon>
        <taxon>Dikarya</taxon>
        <taxon>Ascomycota</taxon>
        <taxon>Pezizomycotina</taxon>
        <taxon>Sordariomycetes</taxon>
        <taxon>Hypocreomycetidae</taxon>
        <taxon>Glomerellales</taxon>
        <taxon>Plectosphaerellaceae</taxon>
        <taxon>Plectosphaerella</taxon>
    </lineage>
</organism>
<dbReference type="GO" id="GO:0016787">
    <property type="term" value="F:hydrolase activity"/>
    <property type="evidence" value="ECO:0007669"/>
    <property type="project" value="UniProtKB-KW"/>
</dbReference>
<feature type="region of interest" description="Disordered" evidence="1">
    <location>
        <begin position="405"/>
        <end position="426"/>
    </location>
</feature>
<proteinExistence type="predicted"/>
<dbReference type="AlphaFoldDB" id="A0A8K0X598"/>
<comment type="caution">
    <text evidence="3">The sequence shown here is derived from an EMBL/GenBank/DDBJ whole genome shotgun (WGS) entry which is preliminary data.</text>
</comment>
<dbReference type="EMBL" id="JAGPXD010000002">
    <property type="protein sequence ID" value="KAH7367632.1"/>
    <property type="molecule type" value="Genomic_DNA"/>
</dbReference>
<dbReference type="Proteomes" id="UP000813385">
    <property type="component" value="Unassembled WGS sequence"/>
</dbReference>
<reference evidence="3" key="1">
    <citation type="journal article" date="2021" name="Nat. Commun.">
        <title>Genetic determinants of endophytism in the Arabidopsis root mycobiome.</title>
        <authorList>
            <person name="Mesny F."/>
            <person name="Miyauchi S."/>
            <person name="Thiergart T."/>
            <person name="Pickel B."/>
            <person name="Atanasova L."/>
            <person name="Karlsson M."/>
            <person name="Huettel B."/>
            <person name="Barry K.W."/>
            <person name="Haridas S."/>
            <person name="Chen C."/>
            <person name="Bauer D."/>
            <person name="Andreopoulos W."/>
            <person name="Pangilinan J."/>
            <person name="LaButti K."/>
            <person name="Riley R."/>
            <person name="Lipzen A."/>
            <person name="Clum A."/>
            <person name="Drula E."/>
            <person name="Henrissat B."/>
            <person name="Kohler A."/>
            <person name="Grigoriev I.V."/>
            <person name="Martin F.M."/>
            <person name="Hacquard S."/>
        </authorList>
    </citation>
    <scope>NUCLEOTIDE SEQUENCE</scope>
    <source>
        <strain evidence="3">MPI-CAGE-AT-0016</strain>
    </source>
</reference>
<dbReference type="Gene3D" id="3.40.50.1820">
    <property type="entry name" value="alpha/beta hydrolase"/>
    <property type="match status" value="1"/>
</dbReference>
<dbReference type="SUPFAM" id="SSF53474">
    <property type="entry name" value="alpha/beta-Hydrolases"/>
    <property type="match status" value="1"/>
</dbReference>
<evidence type="ECO:0000313" key="3">
    <source>
        <dbReference type="EMBL" id="KAH7367632.1"/>
    </source>
</evidence>
<accession>A0A8K0X598</accession>
<keyword evidence="3" id="KW-0378">Hydrolase</keyword>
<keyword evidence="4" id="KW-1185">Reference proteome</keyword>
<evidence type="ECO:0000259" key="2">
    <source>
        <dbReference type="Pfam" id="PF12697"/>
    </source>
</evidence>
<name>A0A8K0X598_9PEZI</name>
<dbReference type="OrthoDB" id="94039at2759"/>
<gene>
    <name evidence="3" type="ORF">B0T11DRAFT_275704</name>
</gene>